<dbReference type="Proteomes" id="UP001642540">
    <property type="component" value="Unassembled WGS sequence"/>
</dbReference>
<protein>
    <submittedName>
        <fullName evidence="2">Uncharacterized protein</fullName>
    </submittedName>
</protein>
<organism evidence="2 3">
    <name type="scientific">Orchesella dallaii</name>
    <dbReference type="NCBI Taxonomy" id="48710"/>
    <lineage>
        <taxon>Eukaryota</taxon>
        <taxon>Metazoa</taxon>
        <taxon>Ecdysozoa</taxon>
        <taxon>Arthropoda</taxon>
        <taxon>Hexapoda</taxon>
        <taxon>Collembola</taxon>
        <taxon>Entomobryomorpha</taxon>
        <taxon>Entomobryoidea</taxon>
        <taxon>Orchesellidae</taxon>
        <taxon>Orchesellinae</taxon>
        <taxon>Orchesella</taxon>
    </lineage>
</organism>
<reference evidence="2 3" key="1">
    <citation type="submission" date="2024-08" db="EMBL/GenBank/DDBJ databases">
        <authorList>
            <person name="Cucini C."/>
            <person name="Frati F."/>
        </authorList>
    </citation>
    <scope>NUCLEOTIDE SEQUENCE [LARGE SCALE GENOMIC DNA]</scope>
</reference>
<evidence type="ECO:0000313" key="3">
    <source>
        <dbReference type="Proteomes" id="UP001642540"/>
    </source>
</evidence>
<name>A0ABP1QBH5_9HEXA</name>
<proteinExistence type="predicted"/>
<dbReference type="EMBL" id="CAXLJM020000028">
    <property type="protein sequence ID" value="CAL8096936.1"/>
    <property type="molecule type" value="Genomic_DNA"/>
</dbReference>
<feature type="region of interest" description="Disordered" evidence="1">
    <location>
        <begin position="1"/>
        <end position="30"/>
    </location>
</feature>
<sequence>MVGKPPFTMVPGDPSPKGGEKVTPWLAKPGRRPPVCLAKPGKPKDLGNTVYSCKLDFVFNFDGIWSHLTLS</sequence>
<evidence type="ECO:0000313" key="2">
    <source>
        <dbReference type="EMBL" id="CAL8096936.1"/>
    </source>
</evidence>
<accession>A0ABP1QBH5</accession>
<evidence type="ECO:0000256" key="1">
    <source>
        <dbReference type="SAM" id="MobiDB-lite"/>
    </source>
</evidence>
<gene>
    <name evidence="2" type="ORF">ODALV1_LOCUS9495</name>
</gene>
<comment type="caution">
    <text evidence="2">The sequence shown here is derived from an EMBL/GenBank/DDBJ whole genome shotgun (WGS) entry which is preliminary data.</text>
</comment>
<keyword evidence="3" id="KW-1185">Reference proteome</keyword>